<protein>
    <submittedName>
        <fullName evidence="1">Uncharacterized protein</fullName>
    </submittedName>
</protein>
<dbReference type="AlphaFoldDB" id="A0A540LDD8"/>
<keyword evidence="2" id="KW-1185">Reference proteome</keyword>
<comment type="caution">
    <text evidence="1">The sequence shown here is derived from an EMBL/GenBank/DDBJ whole genome shotgun (WGS) entry which is preliminary data.</text>
</comment>
<dbReference type="EMBL" id="VIEB01000634">
    <property type="protein sequence ID" value="TQD84497.1"/>
    <property type="molecule type" value="Genomic_DNA"/>
</dbReference>
<accession>A0A540LDD8</accession>
<evidence type="ECO:0000313" key="1">
    <source>
        <dbReference type="EMBL" id="TQD84497.1"/>
    </source>
</evidence>
<proteinExistence type="predicted"/>
<name>A0A540LDD8_MALBA</name>
<dbReference type="Proteomes" id="UP000315295">
    <property type="component" value="Unassembled WGS sequence"/>
</dbReference>
<reference evidence="1 2" key="1">
    <citation type="journal article" date="2019" name="G3 (Bethesda)">
        <title>Sequencing of a Wild Apple (Malus baccata) Genome Unravels the Differences Between Cultivated and Wild Apple Species Regarding Disease Resistance and Cold Tolerance.</title>
        <authorList>
            <person name="Chen X."/>
        </authorList>
    </citation>
    <scope>NUCLEOTIDE SEQUENCE [LARGE SCALE GENOMIC DNA]</scope>
    <source>
        <strain evidence="2">cv. Shandingzi</strain>
        <tissue evidence="1">Leaves</tissue>
    </source>
</reference>
<organism evidence="1 2">
    <name type="scientific">Malus baccata</name>
    <name type="common">Siberian crab apple</name>
    <name type="synonym">Pyrus baccata</name>
    <dbReference type="NCBI Taxonomy" id="106549"/>
    <lineage>
        <taxon>Eukaryota</taxon>
        <taxon>Viridiplantae</taxon>
        <taxon>Streptophyta</taxon>
        <taxon>Embryophyta</taxon>
        <taxon>Tracheophyta</taxon>
        <taxon>Spermatophyta</taxon>
        <taxon>Magnoliopsida</taxon>
        <taxon>eudicotyledons</taxon>
        <taxon>Gunneridae</taxon>
        <taxon>Pentapetalae</taxon>
        <taxon>rosids</taxon>
        <taxon>fabids</taxon>
        <taxon>Rosales</taxon>
        <taxon>Rosaceae</taxon>
        <taxon>Amygdaloideae</taxon>
        <taxon>Maleae</taxon>
        <taxon>Malus</taxon>
    </lineage>
</organism>
<evidence type="ECO:0000313" key="2">
    <source>
        <dbReference type="Proteomes" id="UP000315295"/>
    </source>
</evidence>
<gene>
    <name evidence="1" type="ORF">C1H46_029932</name>
</gene>
<sequence length="79" mass="9140">EIVCRALVISPARVFPTPPFPPCYLPLSIAYSVNFYGLHLDNWLLSFGCRLSLFNGCAWEADWSWMWHLVRCCLAMEED</sequence>
<feature type="non-terminal residue" evidence="1">
    <location>
        <position position="1"/>
    </location>
</feature>